<evidence type="ECO:0000313" key="8">
    <source>
        <dbReference type="Proteomes" id="UP001075354"/>
    </source>
</evidence>
<evidence type="ECO:0000256" key="3">
    <source>
        <dbReference type="ARBA" id="ARBA00022833"/>
    </source>
</evidence>
<evidence type="ECO:0000256" key="2">
    <source>
        <dbReference type="ARBA" id="ARBA00022771"/>
    </source>
</evidence>
<evidence type="ECO:0000313" key="7">
    <source>
        <dbReference type="EMBL" id="KAJ1530670.1"/>
    </source>
</evidence>
<keyword evidence="2 4" id="KW-0863">Zinc-finger</keyword>
<keyword evidence="1" id="KW-0479">Metal-binding</keyword>
<feature type="domain" description="CRC" evidence="5">
    <location>
        <begin position="1"/>
        <end position="40"/>
    </location>
</feature>
<comment type="caution">
    <text evidence="7">The sequence shown here is derived from an EMBL/GenBank/DDBJ whole genome shotgun (WGS) entry which is preliminary data.</text>
</comment>
<dbReference type="PROSITE" id="PS51634">
    <property type="entry name" value="CRC"/>
    <property type="match status" value="1"/>
</dbReference>
<gene>
    <name evidence="7" type="ORF">ONE63_005538</name>
</gene>
<accession>A0AAV7XZB4</accession>
<organism evidence="7 8">
    <name type="scientific">Megalurothrips usitatus</name>
    <name type="common">bean blossom thrips</name>
    <dbReference type="NCBI Taxonomy" id="439358"/>
    <lineage>
        <taxon>Eukaryota</taxon>
        <taxon>Metazoa</taxon>
        <taxon>Ecdysozoa</taxon>
        <taxon>Arthropoda</taxon>
        <taxon>Hexapoda</taxon>
        <taxon>Insecta</taxon>
        <taxon>Pterygota</taxon>
        <taxon>Neoptera</taxon>
        <taxon>Paraneoptera</taxon>
        <taxon>Thysanoptera</taxon>
        <taxon>Terebrantia</taxon>
        <taxon>Thripoidea</taxon>
        <taxon>Thripidae</taxon>
        <taxon>Megalurothrips</taxon>
    </lineage>
</organism>
<evidence type="ECO:0008006" key="9">
    <source>
        <dbReference type="Google" id="ProtNLM"/>
    </source>
</evidence>
<sequence length="165" mass="19089">MNCGCKKTFCDKRNCKCKKNSVYCSAGCACPPEQCRNRQEAKNEEVEKEENENDDCGLSWEDAQNIAQSWLELMSRERNKATQPIHIPKAIKSILEMQKNIVQEIGDLNLSMANLTLGNVVGEMNIDDYERFFMSLVECRACKRKFAPHRIDTHEKICMRRTFTK</sequence>
<protein>
    <recommendedName>
        <fullName evidence="9">CRC domain-containing protein</fullName>
    </recommendedName>
</protein>
<dbReference type="InterPro" id="IPR005172">
    <property type="entry name" value="CRC"/>
</dbReference>
<keyword evidence="8" id="KW-1185">Reference proteome</keyword>
<dbReference type="InterPro" id="IPR049899">
    <property type="entry name" value="Znf_C2HC_C3H"/>
</dbReference>
<feature type="domain" description="C2HC/C3H-type" evidence="6">
    <location>
        <begin position="135"/>
        <end position="164"/>
    </location>
</feature>
<evidence type="ECO:0000259" key="5">
    <source>
        <dbReference type="PROSITE" id="PS51634"/>
    </source>
</evidence>
<dbReference type="Gene3D" id="3.30.160.60">
    <property type="entry name" value="Classic Zinc Finger"/>
    <property type="match status" value="1"/>
</dbReference>
<dbReference type="EMBL" id="JAPTSV010000002">
    <property type="protein sequence ID" value="KAJ1530670.1"/>
    <property type="molecule type" value="Genomic_DNA"/>
</dbReference>
<evidence type="ECO:0000256" key="1">
    <source>
        <dbReference type="ARBA" id="ARBA00022723"/>
    </source>
</evidence>
<proteinExistence type="predicted"/>
<dbReference type="Pfam" id="PF13913">
    <property type="entry name" value="zf-C2HC_2"/>
    <property type="match status" value="1"/>
</dbReference>
<evidence type="ECO:0000256" key="4">
    <source>
        <dbReference type="PROSITE-ProRule" id="PRU01371"/>
    </source>
</evidence>
<name>A0AAV7XZB4_9NEOP</name>
<dbReference type="AlphaFoldDB" id="A0AAV7XZB4"/>
<dbReference type="GO" id="GO:0008270">
    <property type="term" value="F:zinc ion binding"/>
    <property type="evidence" value="ECO:0007669"/>
    <property type="project" value="UniProtKB-KW"/>
</dbReference>
<dbReference type="Proteomes" id="UP001075354">
    <property type="component" value="Chromosome 2"/>
</dbReference>
<dbReference type="PROSITE" id="PS52027">
    <property type="entry name" value="ZF_C2HC_C3H"/>
    <property type="match status" value="1"/>
</dbReference>
<keyword evidence="3" id="KW-0862">Zinc</keyword>
<dbReference type="PROSITE" id="PS51257">
    <property type="entry name" value="PROKAR_LIPOPROTEIN"/>
    <property type="match status" value="1"/>
</dbReference>
<evidence type="ECO:0000259" key="6">
    <source>
        <dbReference type="PROSITE" id="PS52027"/>
    </source>
</evidence>
<reference evidence="7" key="1">
    <citation type="submission" date="2022-12" db="EMBL/GenBank/DDBJ databases">
        <title>Chromosome-level genome assembly of the bean flower thrips Megalurothrips usitatus.</title>
        <authorList>
            <person name="Ma L."/>
            <person name="Liu Q."/>
            <person name="Li H."/>
            <person name="Cai W."/>
        </authorList>
    </citation>
    <scope>NUCLEOTIDE SEQUENCE</scope>
    <source>
        <strain evidence="7">Cailab_2022a</strain>
    </source>
</reference>